<feature type="compositionally biased region" description="Basic and acidic residues" evidence="5">
    <location>
        <begin position="57"/>
        <end position="70"/>
    </location>
</feature>
<feature type="compositionally biased region" description="Low complexity" evidence="5">
    <location>
        <begin position="73"/>
        <end position="86"/>
    </location>
</feature>
<evidence type="ECO:0000256" key="2">
    <source>
        <dbReference type="ARBA" id="ARBA00022771"/>
    </source>
</evidence>
<dbReference type="Proteomes" id="UP001190700">
    <property type="component" value="Unassembled WGS sequence"/>
</dbReference>
<feature type="domain" description="RanBP2-type" evidence="6">
    <location>
        <begin position="317"/>
        <end position="344"/>
    </location>
</feature>
<name>A0AAE0FH53_9CHLO</name>
<keyword evidence="2 4" id="KW-0863">Zinc-finger</keyword>
<reference evidence="7 8" key="1">
    <citation type="journal article" date="2015" name="Genome Biol. Evol.">
        <title>Comparative Genomics of a Bacterivorous Green Alga Reveals Evolutionary Causalities and Consequences of Phago-Mixotrophic Mode of Nutrition.</title>
        <authorList>
            <person name="Burns J.A."/>
            <person name="Paasch A."/>
            <person name="Narechania A."/>
            <person name="Kim E."/>
        </authorList>
    </citation>
    <scope>NUCLEOTIDE SEQUENCE [LARGE SCALE GENOMIC DNA]</scope>
    <source>
        <strain evidence="7 8">PLY_AMNH</strain>
    </source>
</reference>
<dbReference type="PROSITE" id="PS01358">
    <property type="entry name" value="ZF_RANBP2_1"/>
    <property type="match status" value="1"/>
</dbReference>
<feature type="compositionally biased region" description="Acidic residues" evidence="5">
    <location>
        <begin position="309"/>
        <end position="321"/>
    </location>
</feature>
<proteinExistence type="predicted"/>
<evidence type="ECO:0000256" key="5">
    <source>
        <dbReference type="SAM" id="MobiDB-lite"/>
    </source>
</evidence>
<accession>A0AAE0FH53</accession>
<feature type="compositionally biased region" description="Basic and acidic residues" evidence="5">
    <location>
        <begin position="250"/>
        <end position="264"/>
    </location>
</feature>
<evidence type="ECO:0000256" key="3">
    <source>
        <dbReference type="ARBA" id="ARBA00022833"/>
    </source>
</evidence>
<dbReference type="EMBL" id="LGRX02018816">
    <property type="protein sequence ID" value="KAK3259363.1"/>
    <property type="molecule type" value="Genomic_DNA"/>
</dbReference>
<feature type="compositionally biased region" description="Basic and acidic residues" evidence="5">
    <location>
        <begin position="203"/>
        <end position="216"/>
    </location>
</feature>
<evidence type="ECO:0000256" key="1">
    <source>
        <dbReference type="ARBA" id="ARBA00022723"/>
    </source>
</evidence>
<feature type="compositionally biased region" description="Low complexity" evidence="5">
    <location>
        <begin position="268"/>
        <end position="277"/>
    </location>
</feature>
<evidence type="ECO:0000256" key="4">
    <source>
        <dbReference type="PROSITE-ProRule" id="PRU00322"/>
    </source>
</evidence>
<evidence type="ECO:0000259" key="6">
    <source>
        <dbReference type="PROSITE" id="PS50199"/>
    </source>
</evidence>
<feature type="compositionally biased region" description="Polar residues" evidence="5">
    <location>
        <begin position="238"/>
        <end position="248"/>
    </location>
</feature>
<sequence length="344" mass="35443">QSPRDARGSRLEAPRVASKAPASRLRTAPAGRLEAGAARVASRERAPAVASKAPASRLEDASESPRDPASRLEAAPASPPEGASESPRGRPRDRLPVTGTATQSAVQEDVIVADPSSAVREDSVVADPSSAVREDAAAAAPRESSLRRPTKTRGSSMPASGKDPAGGSEVPTDLPQDADAGVRRRDADTALAGARGLAEELEEGQKAEGEKGREEAGGVMGKPEAEEPMQSVAADVAQSATEATSSMATEKAKLEERAPERLAEDTEAPAQEAAQAEEAGDAQDSSEESSEESSDEEGEPQQEGGGETQEADGGGEDEDAWDCGICGTENDGSADVCTVCRRHR</sequence>
<evidence type="ECO:0000313" key="7">
    <source>
        <dbReference type="EMBL" id="KAK3259363.1"/>
    </source>
</evidence>
<feature type="non-terminal residue" evidence="7">
    <location>
        <position position="1"/>
    </location>
</feature>
<feature type="compositionally biased region" description="Basic and acidic residues" evidence="5">
    <location>
        <begin position="1"/>
        <end position="13"/>
    </location>
</feature>
<keyword evidence="3" id="KW-0862">Zinc</keyword>
<protein>
    <recommendedName>
        <fullName evidence="6">RanBP2-type domain-containing protein</fullName>
    </recommendedName>
</protein>
<keyword evidence="1" id="KW-0479">Metal-binding</keyword>
<comment type="caution">
    <text evidence="7">The sequence shown here is derived from an EMBL/GenBank/DDBJ whole genome shotgun (WGS) entry which is preliminary data.</text>
</comment>
<dbReference type="InterPro" id="IPR001876">
    <property type="entry name" value="Znf_RanBP2"/>
</dbReference>
<dbReference type="GO" id="GO:0008270">
    <property type="term" value="F:zinc ion binding"/>
    <property type="evidence" value="ECO:0007669"/>
    <property type="project" value="UniProtKB-KW"/>
</dbReference>
<feature type="region of interest" description="Disordered" evidence="5">
    <location>
        <begin position="1"/>
        <end position="333"/>
    </location>
</feature>
<dbReference type="PROSITE" id="PS50199">
    <property type="entry name" value="ZF_RANBP2_2"/>
    <property type="match status" value="1"/>
</dbReference>
<dbReference type="AlphaFoldDB" id="A0AAE0FH53"/>
<organism evidence="7 8">
    <name type="scientific">Cymbomonas tetramitiformis</name>
    <dbReference type="NCBI Taxonomy" id="36881"/>
    <lineage>
        <taxon>Eukaryota</taxon>
        <taxon>Viridiplantae</taxon>
        <taxon>Chlorophyta</taxon>
        <taxon>Pyramimonadophyceae</taxon>
        <taxon>Pyramimonadales</taxon>
        <taxon>Pyramimonadaceae</taxon>
        <taxon>Cymbomonas</taxon>
    </lineage>
</organism>
<feature type="compositionally biased region" description="Acidic residues" evidence="5">
    <location>
        <begin position="278"/>
        <end position="300"/>
    </location>
</feature>
<keyword evidence="8" id="KW-1185">Reference proteome</keyword>
<gene>
    <name evidence="7" type="ORF">CYMTET_31635</name>
</gene>
<evidence type="ECO:0000313" key="8">
    <source>
        <dbReference type="Proteomes" id="UP001190700"/>
    </source>
</evidence>